<dbReference type="GO" id="GO:0008375">
    <property type="term" value="F:acetylglucosaminyltransferase activity"/>
    <property type="evidence" value="ECO:0007669"/>
    <property type="project" value="TreeGrafter"/>
</dbReference>
<dbReference type="InterPro" id="IPR056576">
    <property type="entry name" value="MGAT4_A/B/C_C"/>
</dbReference>
<reference evidence="8" key="1">
    <citation type="submission" date="2011-08" db="EMBL/GenBank/DDBJ databases">
        <title>The draft genome of Latimeria chalumnae.</title>
        <authorList>
            <person name="Di Palma F."/>
            <person name="Alfoldi J."/>
            <person name="Johnson J."/>
            <person name="Berlin A."/>
            <person name="Gnerre S."/>
            <person name="Jaffe D."/>
            <person name="MacCallum I."/>
            <person name="Young S."/>
            <person name="Walker B.J."/>
            <person name="Lander E."/>
            <person name="Lindblad-Toh K."/>
        </authorList>
    </citation>
    <scope>NUCLEOTIDE SEQUENCE [LARGE SCALE GENOMIC DNA]</scope>
    <source>
        <strain evidence="8">Wild caught</strain>
    </source>
</reference>
<dbReference type="STRING" id="7897.ENSLACP00000016330"/>
<dbReference type="eggNOG" id="ENOG502SGHT">
    <property type="taxonomic scope" value="Eukaryota"/>
</dbReference>
<dbReference type="InterPro" id="IPR057279">
    <property type="entry name" value="MGAT4"/>
</dbReference>
<evidence type="ECO:0000259" key="5">
    <source>
        <dbReference type="Pfam" id="PF04666"/>
    </source>
</evidence>
<evidence type="ECO:0000256" key="1">
    <source>
        <dbReference type="ARBA" id="ARBA00004922"/>
    </source>
</evidence>
<dbReference type="AlphaFoldDB" id="H3B359"/>
<comment type="pathway">
    <text evidence="1">Protein modification; protein glycosylation.</text>
</comment>
<keyword evidence="4" id="KW-0472">Membrane</keyword>
<dbReference type="EMBL" id="AFYH01116095">
    <property type="status" value="NOT_ANNOTATED_CDS"/>
    <property type="molecule type" value="Genomic_DNA"/>
</dbReference>
<evidence type="ECO:0000313" key="8">
    <source>
        <dbReference type="Proteomes" id="UP000008672"/>
    </source>
</evidence>
<dbReference type="RefSeq" id="XP_064423101.1">
    <property type="nucleotide sequence ID" value="XM_064567031.1"/>
</dbReference>
<dbReference type="OMA" id="HFPKLAW"/>
<keyword evidence="3" id="KW-0808">Transferase</keyword>
<gene>
    <name evidence="7" type="primary">LOC135360302</name>
</gene>
<evidence type="ECO:0008006" key="9">
    <source>
        <dbReference type="Google" id="ProtNLM"/>
    </source>
</evidence>
<keyword evidence="8" id="KW-1185">Reference proteome</keyword>
<keyword evidence="2" id="KW-0328">Glycosyltransferase</keyword>
<evidence type="ECO:0000259" key="6">
    <source>
        <dbReference type="Pfam" id="PF23524"/>
    </source>
</evidence>
<dbReference type="Ensembl" id="ENSLACT00000016444.2">
    <property type="protein sequence ID" value="ENSLACP00000016330.2"/>
    <property type="gene ID" value="ENSLACG00000014388.2"/>
</dbReference>
<dbReference type="Proteomes" id="UP000008672">
    <property type="component" value="Unassembled WGS sequence"/>
</dbReference>
<reference evidence="7" key="3">
    <citation type="submission" date="2025-09" db="UniProtKB">
        <authorList>
            <consortium name="Ensembl"/>
        </authorList>
    </citation>
    <scope>IDENTIFICATION</scope>
</reference>
<evidence type="ECO:0000256" key="4">
    <source>
        <dbReference type="SAM" id="Phobius"/>
    </source>
</evidence>
<dbReference type="EMBL" id="AFYH01116094">
    <property type="status" value="NOT_ANNOTATED_CDS"/>
    <property type="molecule type" value="Genomic_DNA"/>
</dbReference>
<dbReference type="GeneTree" id="ENSGT00940000155352"/>
<dbReference type="PANTHER" id="PTHR12062">
    <property type="entry name" value="N-ACETYLGLUCOSAMINYLTRANSFERASE VI"/>
    <property type="match status" value="1"/>
</dbReference>
<name>H3B359_LATCH</name>
<feature type="domain" description="MGAT4 A/B/C C-terminal" evidence="6">
    <location>
        <begin position="341"/>
        <end position="468"/>
    </location>
</feature>
<keyword evidence="4" id="KW-0812">Transmembrane</keyword>
<proteinExistence type="predicted"/>
<dbReference type="GO" id="GO:0006487">
    <property type="term" value="P:protein N-linked glycosylation"/>
    <property type="evidence" value="ECO:0007669"/>
    <property type="project" value="TreeGrafter"/>
</dbReference>
<dbReference type="Pfam" id="PF04666">
    <property type="entry name" value="MGAT4_cons"/>
    <property type="match status" value="1"/>
</dbReference>
<organism evidence="7 8">
    <name type="scientific">Latimeria chalumnae</name>
    <name type="common">Coelacanth</name>
    <dbReference type="NCBI Taxonomy" id="7897"/>
    <lineage>
        <taxon>Eukaryota</taxon>
        <taxon>Metazoa</taxon>
        <taxon>Chordata</taxon>
        <taxon>Craniata</taxon>
        <taxon>Vertebrata</taxon>
        <taxon>Euteleostomi</taxon>
        <taxon>Coelacanthiformes</taxon>
        <taxon>Coelacanthidae</taxon>
        <taxon>Latimeria</taxon>
    </lineage>
</organism>
<evidence type="ECO:0000256" key="3">
    <source>
        <dbReference type="ARBA" id="ARBA00022679"/>
    </source>
</evidence>
<dbReference type="InterPro" id="IPR006759">
    <property type="entry name" value="Glyco_transf_54"/>
</dbReference>
<sequence>MAIKYCRFLAYGFRRSIFLLVLIAFSILLLGKNRTNKARSYSDHFVPRQAVHTLTQVTLQKERIQQNKTFSIKDNVFNSLRIPYQYLLSTPPKTKRYLSIGISSVKRQKENYLLETIRSIFSQSSPNELEEMVLVIYLANFDASLNIDTAEEIETNFAAHINASRLIVITCSKDIYPTLEGLKRNFNDADDRVRYRSKQNVDYAFLANFCANISDYYLILEDDVICARNFLTVIKKYVTEKAGPSWTTLTFSKLGYIGKLYHNEDLPKLARFLLMFYDEMPCDWLLEHFHQSKAQKEMIRYKPSLFQHVGFYSSFRSTHNELKDDDFQELAIGLGDNPPASCYTDIEVYEKYGPEKAYENKGGFFWGKSLTSGSTFNVVFHQPISIQRLRIFTGSAEHRGDILQSGYLDIGKNKNIENGKPVCKDFSKLGNFINGNFEMIGIHKNISDKIDCLRIQVNQNQANWLIINSIDVWVLKS</sequence>
<evidence type="ECO:0000256" key="2">
    <source>
        <dbReference type="ARBA" id="ARBA00022676"/>
    </source>
</evidence>
<dbReference type="GeneID" id="135360302"/>
<accession>H3B359</accession>
<evidence type="ECO:0000313" key="7">
    <source>
        <dbReference type="Ensembl" id="ENSLACP00000016330.2"/>
    </source>
</evidence>
<dbReference type="PANTHER" id="PTHR12062:SF29">
    <property type="entry name" value="ALPHA-1,3-MANNOSYL-GLYCOPROTEIN 4-BETA-N-ACETYLGLUCOSAMINYLTRANSFERASE C"/>
    <property type="match status" value="1"/>
</dbReference>
<dbReference type="InParanoid" id="H3B359"/>
<keyword evidence="4" id="KW-1133">Transmembrane helix</keyword>
<feature type="domain" description="MGAT4 conserved region" evidence="5">
    <location>
        <begin position="80"/>
        <end position="327"/>
    </location>
</feature>
<reference evidence="7" key="2">
    <citation type="submission" date="2025-08" db="UniProtKB">
        <authorList>
            <consortium name="Ensembl"/>
        </authorList>
    </citation>
    <scope>IDENTIFICATION</scope>
</reference>
<feature type="transmembrane region" description="Helical" evidence="4">
    <location>
        <begin position="12"/>
        <end position="31"/>
    </location>
</feature>
<dbReference type="HOGENOM" id="CLU_027046_1_0_1"/>
<protein>
    <recommendedName>
        <fullName evidence="9">Alpha-1,3-mannosyl-glycoprotein 4-beta-N-acetylglucosaminyltransferase C</fullName>
    </recommendedName>
</protein>
<dbReference type="Pfam" id="PF23524">
    <property type="entry name" value="MGAT4A_C"/>
    <property type="match status" value="1"/>
</dbReference>